<evidence type="ECO:0000313" key="4">
    <source>
        <dbReference type="EMBL" id="KAF7279737.1"/>
    </source>
</evidence>
<dbReference type="InterPro" id="IPR001878">
    <property type="entry name" value="Znf_CCHC"/>
</dbReference>
<dbReference type="GO" id="GO:0003676">
    <property type="term" value="F:nucleic acid binding"/>
    <property type="evidence" value="ECO:0007669"/>
    <property type="project" value="InterPro"/>
</dbReference>
<name>A0A834IED0_RHYFE</name>
<dbReference type="Pfam" id="PF00098">
    <property type="entry name" value="zf-CCHC"/>
    <property type="match status" value="1"/>
</dbReference>
<accession>A0A834IED0</accession>
<dbReference type="PROSITE" id="PS50158">
    <property type="entry name" value="ZF_CCHC"/>
    <property type="match status" value="1"/>
</dbReference>
<keyword evidence="1" id="KW-0862">Zinc</keyword>
<dbReference type="InterPro" id="IPR036875">
    <property type="entry name" value="Znf_CCHC_sf"/>
</dbReference>
<keyword evidence="1" id="KW-0863">Zinc-finger</keyword>
<dbReference type="Gene3D" id="4.10.60.10">
    <property type="entry name" value="Zinc finger, CCHC-type"/>
    <property type="match status" value="1"/>
</dbReference>
<evidence type="ECO:0000256" key="1">
    <source>
        <dbReference type="PROSITE-ProRule" id="PRU00047"/>
    </source>
</evidence>
<dbReference type="SUPFAM" id="SSF57756">
    <property type="entry name" value="Retrovirus zinc finger-like domains"/>
    <property type="match status" value="1"/>
</dbReference>
<feature type="region of interest" description="Disordered" evidence="2">
    <location>
        <begin position="1"/>
        <end position="36"/>
    </location>
</feature>
<dbReference type="AlphaFoldDB" id="A0A834IED0"/>
<keyword evidence="5" id="KW-1185">Reference proteome</keyword>
<sequence>MLKRSSPNRYNRRSPRRYRPRSVSPLPRGRRLHLEDRSRKTNFNSWDEPNWRKRIRSRSRERLSRGRESNQSKLFEDDFRSRDYRKESRKFTDRAENKRSVENRDFYSKVEDSREKKFKRTSNEHSSWEFEGHFGDHSRNSGHIADADGHNDLILDPSSPSFNLYTQQDERQLEAPQPPSIEPYVRHLDRTTEESDERIKRLEKLVEKLVEGNAKPSNHEDAYNISSKDGIPELIPINTRFTTSMWLNQIHELCIKRGFDENTVIQYTQDRMTGIMKSWFKSVRNYDFTWPELKLLITKTFPDNVDFATTLKLLVSRNKISDETITQYYFSKLYLCEACKITGEDAVSCLIDGLTNPFMKQNIKTHNFLTPEALYSEYLSKFPENEIPVNLDQREVVTSYSTEDYTDPISTEHRSSNSKWKVSCPTCKKKGHTLLECRHAPICYKCNKKGHIKSKCPMTKINVLWLSSNQGNLQTISCKINAKAVVDKLKLKLLSGSDTVLTGFGGKKIESLGQVIINLKVNEVERKVLALVVSSENVKSYPIIIGQSFLNDDVGALICNGAVDIFNLPKEVVNSPLRKSAAAWICIQN</sequence>
<evidence type="ECO:0000256" key="2">
    <source>
        <dbReference type="SAM" id="MobiDB-lite"/>
    </source>
</evidence>
<evidence type="ECO:0000313" key="5">
    <source>
        <dbReference type="Proteomes" id="UP000625711"/>
    </source>
</evidence>
<evidence type="ECO:0000259" key="3">
    <source>
        <dbReference type="PROSITE" id="PS50158"/>
    </source>
</evidence>
<protein>
    <recommendedName>
        <fullName evidence="3">CCHC-type domain-containing protein</fullName>
    </recommendedName>
</protein>
<dbReference type="GO" id="GO:0008270">
    <property type="term" value="F:zinc ion binding"/>
    <property type="evidence" value="ECO:0007669"/>
    <property type="project" value="UniProtKB-KW"/>
</dbReference>
<dbReference type="OrthoDB" id="6781600at2759"/>
<feature type="domain" description="CCHC-type" evidence="3">
    <location>
        <begin position="443"/>
        <end position="457"/>
    </location>
</feature>
<dbReference type="Proteomes" id="UP000625711">
    <property type="component" value="Unassembled WGS sequence"/>
</dbReference>
<gene>
    <name evidence="4" type="ORF">GWI33_006770</name>
</gene>
<dbReference type="SMART" id="SM00343">
    <property type="entry name" value="ZnF_C2HC"/>
    <property type="match status" value="2"/>
</dbReference>
<reference evidence="4" key="1">
    <citation type="submission" date="2020-08" db="EMBL/GenBank/DDBJ databases">
        <title>Genome sequencing and assembly of the red palm weevil Rhynchophorus ferrugineus.</title>
        <authorList>
            <person name="Dias G.B."/>
            <person name="Bergman C.M."/>
            <person name="Manee M."/>
        </authorList>
    </citation>
    <scope>NUCLEOTIDE SEQUENCE</scope>
    <source>
        <strain evidence="4">AA-2017</strain>
        <tissue evidence="4">Whole larva</tissue>
    </source>
</reference>
<comment type="caution">
    <text evidence="4">The sequence shown here is derived from an EMBL/GenBank/DDBJ whole genome shotgun (WGS) entry which is preliminary data.</text>
</comment>
<proteinExistence type="predicted"/>
<feature type="compositionally biased region" description="Basic residues" evidence="2">
    <location>
        <begin position="10"/>
        <end position="20"/>
    </location>
</feature>
<dbReference type="EMBL" id="JAACXV010000342">
    <property type="protein sequence ID" value="KAF7279737.1"/>
    <property type="molecule type" value="Genomic_DNA"/>
</dbReference>
<keyword evidence="1" id="KW-0479">Metal-binding</keyword>
<organism evidence="4 5">
    <name type="scientific">Rhynchophorus ferrugineus</name>
    <name type="common">Red palm weevil</name>
    <name type="synonym">Curculio ferrugineus</name>
    <dbReference type="NCBI Taxonomy" id="354439"/>
    <lineage>
        <taxon>Eukaryota</taxon>
        <taxon>Metazoa</taxon>
        <taxon>Ecdysozoa</taxon>
        <taxon>Arthropoda</taxon>
        <taxon>Hexapoda</taxon>
        <taxon>Insecta</taxon>
        <taxon>Pterygota</taxon>
        <taxon>Neoptera</taxon>
        <taxon>Endopterygota</taxon>
        <taxon>Coleoptera</taxon>
        <taxon>Polyphaga</taxon>
        <taxon>Cucujiformia</taxon>
        <taxon>Curculionidae</taxon>
        <taxon>Dryophthorinae</taxon>
        <taxon>Rhynchophorus</taxon>
    </lineage>
</organism>